<dbReference type="STRING" id="1285928.SAMN04487894_106149"/>
<protein>
    <submittedName>
        <fullName evidence="2">Uncharacterized protein</fullName>
    </submittedName>
</protein>
<sequence>MNLFVDKALSCIGQTHFILAMIDLGGGCGYCNCATWINGTLQVPLGLMLTNFTRRAPISSEITDKQVFTNTGTYNCLNVIFLLIFTSIRYVCHGFFCIYEGRKL</sequence>
<reference evidence="3" key="1">
    <citation type="submission" date="2016-10" db="EMBL/GenBank/DDBJ databases">
        <authorList>
            <person name="Varghese N."/>
            <person name="Submissions S."/>
        </authorList>
    </citation>
    <scope>NUCLEOTIDE SEQUENCE [LARGE SCALE GENOMIC DNA]</scope>
    <source>
        <strain evidence="3">DSM 25811 / CCM 8410 / LMG 26954 / E90</strain>
    </source>
</reference>
<evidence type="ECO:0000256" key="1">
    <source>
        <dbReference type="SAM" id="Phobius"/>
    </source>
</evidence>
<organism evidence="2 3">
    <name type="scientific">Niabella drilacis (strain DSM 25811 / CCM 8410 / CCUG 62505 / LMG 26954 / E90)</name>
    <dbReference type="NCBI Taxonomy" id="1285928"/>
    <lineage>
        <taxon>Bacteria</taxon>
        <taxon>Pseudomonadati</taxon>
        <taxon>Bacteroidota</taxon>
        <taxon>Chitinophagia</taxon>
        <taxon>Chitinophagales</taxon>
        <taxon>Chitinophagaceae</taxon>
        <taxon>Niabella</taxon>
    </lineage>
</organism>
<evidence type="ECO:0000313" key="3">
    <source>
        <dbReference type="Proteomes" id="UP000198757"/>
    </source>
</evidence>
<feature type="transmembrane region" description="Helical" evidence="1">
    <location>
        <begin position="79"/>
        <end position="99"/>
    </location>
</feature>
<keyword evidence="1" id="KW-0812">Transmembrane</keyword>
<gene>
    <name evidence="2" type="ORF">SAMN04487894_106149</name>
</gene>
<keyword evidence="1" id="KW-1133">Transmembrane helix</keyword>
<dbReference type="Proteomes" id="UP000198757">
    <property type="component" value="Unassembled WGS sequence"/>
</dbReference>
<dbReference type="EMBL" id="FMZO01000006">
    <property type="protein sequence ID" value="SDD13606.1"/>
    <property type="molecule type" value="Genomic_DNA"/>
</dbReference>
<dbReference type="AlphaFoldDB" id="A0A1G6SBM2"/>
<name>A0A1G6SBM2_NIADE</name>
<keyword evidence="1" id="KW-0472">Membrane</keyword>
<proteinExistence type="predicted"/>
<keyword evidence="3" id="KW-1185">Reference proteome</keyword>
<accession>A0A1G6SBM2</accession>
<evidence type="ECO:0000313" key="2">
    <source>
        <dbReference type="EMBL" id="SDD13606.1"/>
    </source>
</evidence>